<reference evidence="3" key="1">
    <citation type="submission" date="2022-11" db="EMBL/GenBank/DDBJ databases">
        <authorList>
            <person name="Petersen C."/>
        </authorList>
    </citation>
    <scope>NUCLEOTIDE SEQUENCE</scope>
    <source>
        <strain evidence="3">IBT 21917</strain>
    </source>
</reference>
<feature type="domain" description="Myb-like DNA-binding" evidence="2">
    <location>
        <begin position="14"/>
        <end position="59"/>
    </location>
</feature>
<feature type="region of interest" description="Disordered" evidence="1">
    <location>
        <begin position="56"/>
        <end position="112"/>
    </location>
</feature>
<reference evidence="3" key="2">
    <citation type="journal article" date="2023" name="IMA Fungus">
        <title>Comparative genomic study of the Penicillium genus elucidates a diverse pangenome and 15 lateral gene transfer events.</title>
        <authorList>
            <person name="Petersen C."/>
            <person name="Sorensen T."/>
            <person name="Nielsen M.R."/>
            <person name="Sondergaard T.E."/>
            <person name="Sorensen J.L."/>
            <person name="Fitzpatrick D.A."/>
            <person name="Frisvad J.C."/>
            <person name="Nielsen K.L."/>
        </authorList>
    </citation>
    <scope>NUCLEOTIDE SEQUENCE</scope>
    <source>
        <strain evidence="3">IBT 21917</strain>
    </source>
</reference>
<evidence type="ECO:0000313" key="4">
    <source>
        <dbReference type="Proteomes" id="UP001146351"/>
    </source>
</evidence>
<proteinExistence type="predicted"/>
<name>A0A9W9LVX2_9EURO</name>
<keyword evidence="4" id="KW-1185">Reference proteome</keyword>
<sequence length="285" mass="31562">MGHRSKVLDTEGPTPKFLFAIIKQLDLKAIDWNKVASELEISNGHAARMRYSRFRNQMEGPLGQRGGKKKAKKAKDDPKAALQTTPYVPPPETMPKLEPTEPKTEPGEPSFSTPAHMKTELGGHIEPVDHSFHDSSLSYQMFQQTTQGYDGASQQMQQSMPIGIPYQFPVLPSSMSPSMSSPVHYSSSPSYGYPYQAYESADISLQDFGLQSSPFHNAPITPWEPPVAIPTLCEPRSMPTPQLTPEVQPKSIKIEDDVDILEPKVEKVELADNVVDASVEGFHLD</sequence>
<evidence type="ECO:0000313" key="3">
    <source>
        <dbReference type="EMBL" id="KAJ5178762.1"/>
    </source>
</evidence>
<dbReference type="AlphaFoldDB" id="A0A9W9LVX2"/>
<evidence type="ECO:0000256" key="1">
    <source>
        <dbReference type="SAM" id="MobiDB-lite"/>
    </source>
</evidence>
<dbReference type="OrthoDB" id="3944408at2759"/>
<dbReference type="Pfam" id="PF22980">
    <property type="entry name" value="Myb_DNA-bind_8"/>
    <property type="match status" value="1"/>
</dbReference>
<protein>
    <recommendedName>
        <fullName evidence="2">Myb-like DNA-binding domain-containing protein</fullName>
    </recommendedName>
</protein>
<evidence type="ECO:0000259" key="2">
    <source>
        <dbReference type="Pfam" id="PF22980"/>
    </source>
</evidence>
<accession>A0A9W9LVX2</accession>
<dbReference type="InterPro" id="IPR054505">
    <property type="entry name" value="Myb_DNA-bind_8"/>
</dbReference>
<dbReference type="Proteomes" id="UP001146351">
    <property type="component" value="Unassembled WGS sequence"/>
</dbReference>
<organism evidence="3 4">
    <name type="scientific">Penicillium capsulatum</name>
    <dbReference type="NCBI Taxonomy" id="69766"/>
    <lineage>
        <taxon>Eukaryota</taxon>
        <taxon>Fungi</taxon>
        <taxon>Dikarya</taxon>
        <taxon>Ascomycota</taxon>
        <taxon>Pezizomycotina</taxon>
        <taxon>Eurotiomycetes</taxon>
        <taxon>Eurotiomycetidae</taxon>
        <taxon>Eurotiales</taxon>
        <taxon>Aspergillaceae</taxon>
        <taxon>Penicillium</taxon>
    </lineage>
</organism>
<dbReference type="EMBL" id="JAPQKO010000002">
    <property type="protein sequence ID" value="KAJ5178762.1"/>
    <property type="molecule type" value="Genomic_DNA"/>
</dbReference>
<gene>
    <name evidence="3" type="ORF">N7492_001972</name>
</gene>
<comment type="caution">
    <text evidence="3">The sequence shown here is derived from an EMBL/GenBank/DDBJ whole genome shotgun (WGS) entry which is preliminary data.</text>
</comment>